<dbReference type="InterPro" id="IPR036396">
    <property type="entry name" value="Cyt_P450_sf"/>
</dbReference>
<organism evidence="1 2">
    <name type="scientific">Microbotryum silenes-dioicae</name>
    <dbReference type="NCBI Taxonomy" id="796604"/>
    <lineage>
        <taxon>Eukaryota</taxon>
        <taxon>Fungi</taxon>
        <taxon>Dikarya</taxon>
        <taxon>Basidiomycota</taxon>
        <taxon>Pucciniomycotina</taxon>
        <taxon>Microbotryomycetes</taxon>
        <taxon>Microbotryales</taxon>
        <taxon>Microbotryaceae</taxon>
        <taxon>Microbotryum</taxon>
    </lineage>
</organism>
<dbReference type="GO" id="GO:0016705">
    <property type="term" value="F:oxidoreductase activity, acting on paired donors, with incorporation or reduction of molecular oxygen"/>
    <property type="evidence" value="ECO:0007669"/>
    <property type="project" value="InterPro"/>
</dbReference>
<proteinExistence type="predicted"/>
<name>A0A2X0N832_9BASI</name>
<accession>A0A2X0N832</accession>
<protein>
    <submittedName>
        <fullName evidence="1">BQ5605_C024g09877 protein</fullName>
    </submittedName>
</protein>
<dbReference type="EMBL" id="FQNC01000086">
    <property type="protein sequence ID" value="SGZ26289.1"/>
    <property type="molecule type" value="Genomic_DNA"/>
</dbReference>
<dbReference type="GO" id="GO:0004497">
    <property type="term" value="F:monooxygenase activity"/>
    <property type="evidence" value="ECO:0007669"/>
    <property type="project" value="InterPro"/>
</dbReference>
<dbReference type="Gene3D" id="1.10.630.10">
    <property type="entry name" value="Cytochrome P450"/>
    <property type="match status" value="1"/>
</dbReference>
<dbReference type="GO" id="GO:0005506">
    <property type="term" value="F:iron ion binding"/>
    <property type="evidence" value="ECO:0007669"/>
    <property type="project" value="InterPro"/>
</dbReference>
<evidence type="ECO:0000313" key="2">
    <source>
        <dbReference type="Proteomes" id="UP000249464"/>
    </source>
</evidence>
<dbReference type="AlphaFoldDB" id="A0A2X0N832"/>
<dbReference type="Proteomes" id="UP000249464">
    <property type="component" value="Unassembled WGS sequence"/>
</dbReference>
<keyword evidence="2" id="KW-1185">Reference proteome</keyword>
<evidence type="ECO:0000313" key="1">
    <source>
        <dbReference type="EMBL" id="SGZ26289.1"/>
    </source>
</evidence>
<dbReference type="GO" id="GO:0020037">
    <property type="term" value="F:heme binding"/>
    <property type="evidence" value="ECO:0007669"/>
    <property type="project" value="InterPro"/>
</dbReference>
<reference evidence="1 2" key="1">
    <citation type="submission" date="2016-11" db="EMBL/GenBank/DDBJ databases">
        <authorList>
            <person name="Jaros S."/>
            <person name="Januszkiewicz K."/>
            <person name="Wedrychowicz H."/>
        </authorList>
    </citation>
    <scope>NUCLEOTIDE SEQUENCE [LARGE SCALE GENOMIC DNA]</scope>
</reference>
<gene>
    <name evidence="1" type="primary">BQ5605_C024g09877</name>
    <name evidence="1" type="ORF">BQ5605_C024G09877</name>
</gene>
<sequence>MLRPSASGINGGSRLCLGWQDLARYESAALLATILRDFDFAPSYSEVQMLPTENAPRYASSITLPMLEPLMVVAMPHKRSTQ</sequence>
<dbReference type="SUPFAM" id="SSF48264">
    <property type="entry name" value="Cytochrome P450"/>
    <property type="match status" value="1"/>
</dbReference>
<dbReference type="STRING" id="796604.A0A2X0N832"/>